<organism evidence="8 9">
    <name type="scientific">Macrosiphum euphorbiae</name>
    <name type="common">potato aphid</name>
    <dbReference type="NCBI Taxonomy" id="13131"/>
    <lineage>
        <taxon>Eukaryota</taxon>
        <taxon>Metazoa</taxon>
        <taxon>Ecdysozoa</taxon>
        <taxon>Arthropoda</taxon>
        <taxon>Hexapoda</taxon>
        <taxon>Insecta</taxon>
        <taxon>Pterygota</taxon>
        <taxon>Neoptera</taxon>
        <taxon>Paraneoptera</taxon>
        <taxon>Hemiptera</taxon>
        <taxon>Sternorrhyncha</taxon>
        <taxon>Aphidomorpha</taxon>
        <taxon>Aphidoidea</taxon>
        <taxon>Aphididae</taxon>
        <taxon>Macrosiphini</taxon>
        <taxon>Macrosiphum</taxon>
    </lineage>
</organism>
<sequence length="1047" mass="120409">MSYNPLNLIGLLKQKMSPQLVLQQAQLVTIIFPTQKIIHQVSINKSQRHTITYPQPSKQTTQISNITKQQSVSSTISSKMQHPTIKQTNIKHVSNNPTNNTSLKHLATTKQIQTSNKQKVNSKPLPLSPKHPISIAKKVVNTVKPIVTYQSSVKDVKMCIKCKAVGISEDGSCEPCRISSHLTCVTFTRVATPSTSAIIAPEVPIITPTKPIDVPSSSVIDPSVVLLVSSGDEDDDNTLEPIITKVETTEALNKYIGKLTLNPKHLEDKLWQKDFKMTDYFKIDECHSVHIGSFETVPARCGDMFVCLHGIRMVIRNPECETVTIDLQMDNVVKILGFYGEKPLIIIYTDHLAAVGIQYLLNMNQDNKKYFYDPFSKDAVLNKIVLYFNLKKNELAHLEKLLKKLPKKKYGPLTVNQAHKILSLHKKDDEEIKRCAKVEQDAADSAIVLLIDKLTESTHTIKVLDYKMLSSSEFLNDILIEFYMDYVYTYELSEADRKRSSIFSTYFYTALSKPINIADYNSSLSLSKIRHQRVKKWTKNVKIFEKDFIFIPINESAHWYMAVICYPHLSGKISMKDGTPVNTPDDLTGRYELPPIEAKNPERTEADPNIEDLWLFDVNSTQNYLDKSGVDYETDVTNYLKNKHTPVKQPCILILDSISGGVNRARVTATLRDWMEQEYISKYNDETKDFSPNTIKASLIKVPQQPNFVDCGLFALHYFKLFFEKPIVDYTFPICHLENWFHPDDVSKDSAKRKEIRDIIFARMKERGSVLPSGFKLPVLDFTPSPTPKPHFHDVSNSTNRQSSSNPSYLPNRFHPNAPHNSPKPSTSQNQPKNPNPSLKFPNYLNRNNSRYNSHLYYDDHNEDSEEESIESIDEDVNRQFNENDHYDEDFREPYEEDEEEYDDEELAVIQQQREFLAEMVESPEHEDDEEETLEQDYEPINEFHHNNMHVNNGNVPYGNDARPGLGIHRGVANPNENFQLLRPNNRDVPFINDNDEYDEIEDEGEDIDQIHHGIDDDEEDDYPDANQRIDHHRRNNHFNHHRRLSN</sequence>
<dbReference type="PANTHER" id="PTHR46896">
    <property type="entry name" value="SENTRIN-SPECIFIC PROTEASE"/>
    <property type="match status" value="1"/>
</dbReference>
<feature type="compositionally biased region" description="Polar residues" evidence="6">
    <location>
        <begin position="819"/>
        <end position="837"/>
    </location>
</feature>
<dbReference type="InterPro" id="IPR051947">
    <property type="entry name" value="Sentrin-specific_protease"/>
</dbReference>
<keyword evidence="5" id="KW-0378">Hydrolase</keyword>
<comment type="similarity">
    <text evidence="1">Belongs to the peptidase C48 family.</text>
</comment>
<keyword evidence="4" id="KW-0833">Ubl conjugation pathway</keyword>
<dbReference type="GO" id="GO:0070139">
    <property type="term" value="F:SUMO-specific endopeptidase activity"/>
    <property type="evidence" value="ECO:0007669"/>
    <property type="project" value="TreeGrafter"/>
</dbReference>
<proteinExistence type="inferred from homology"/>
<accession>A0AAV0W8C3</accession>
<keyword evidence="2" id="KW-0597">Phosphoprotein</keyword>
<gene>
    <name evidence="8" type="ORF">MEUPH1_LOCUS8420</name>
</gene>
<feature type="compositionally biased region" description="Acidic residues" evidence="6">
    <location>
        <begin position="861"/>
        <end position="875"/>
    </location>
</feature>
<evidence type="ECO:0000313" key="8">
    <source>
        <dbReference type="EMBL" id="CAI6352140.1"/>
    </source>
</evidence>
<dbReference type="EMBL" id="CARXXK010000001">
    <property type="protein sequence ID" value="CAI6352140.1"/>
    <property type="molecule type" value="Genomic_DNA"/>
</dbReference>
<dbReference type="Pfam" id="PF02902">
    <property type="entry name" value="Peptidase_C48"/>
    <property type="match status" value="1"/>
</dbReference>
<dbReference type="Proteomes" id="UP001160148">
    <property type="component" value="Unassembled WGS sequence"/>
</dbReference>
<dbReference type="InterPro" id="IPR003653">
    <property type="entry name" value="Peptidase_C48_C"/>
</dbReference>
<evidence type="ECO:0000256" key="5">
    <source>
        <dbReference type="ARBA" id="ARBA00022801"/>
    </source>
</evidence>
<evidence type="ECO:0000256" key="1">
    <source>
        <dbReference type="ARBA" id="ARBA00005234"/>
    </source>
</evidence>
<feature type="compositionally biased region" description="Basic and acidic residues" evidence="6">
    <location>
        <begin position="876"/>
        <end position="885"/>
    </location>
</feature>
<dbReference type="Gene3D" id="3.40.395.10">
    <property type="entry name" value="Adenoviral Proteinase, Chain A"/>
    <property type="match status" value="1"/>
</dbReference>
<evidence type="ECO:0000256" key="2">
    <source>
        <dbReference type="ARBA" id="ARBA00022553"/>
    </source>
</evidence>
<dbReference type="GO" id="GO:0006508">
    <property type="term" value="P:proteolysis"/>
    <property type="evidence" value="ECO:0007669"/>
    <property type="project" value="UniProtKB-KW"/>
</dbReference>
<evidence type="ECO:0000256" key="6">
    <source>
        <dbReference type="SAM" id="MobiDB-lite"/>
    </source>
</evidence>
<feature type="region of interest" description="Disordered" evidence="6">
    <location>
        <begin position="788"/>
        <end position="886"/>
    </location>
</feature>
<evidence type="ECO:0000256" key="3">
    <source>
        <dbReference type="ARBA" id="ARBA00022670"/>
    </source>
</evidence>
<comment type="caution">
    <text evidence="8">The sequence shown here is derived from an EMBL/GenBank/DDBJ whole genome shotgun (WGS) entry which is preliminary data.</text>
</comment>
<keyword evidence="9" id="KW-1185">Reference proteome</keyword>
<reference evidence="8 9" key="1">
    <citation type="submission" date="2023-01" db="EMBL/GenBank/DDBJ databases">
        <authorList>
            <person name="Whitehead M."/>
        </authorList>
    </citation>
    <scope>NUCLEOTIDE SEQUENCE [LARGE SCALE GENOMIC DNA]</scope>
</reference>
<keyword evidence="3" id="KW-0645">Protease</keyword>
<feature type="compositionally biased region" description="Polar residues" evidence="6">
    <location>
        <begin position="795"/>
        <end position="809"/>
    </location>
</feature>
<dbReference type="PANTHER" id="PTHR46896:SF3">
    <property type="entry name" value="FI06413P-RELATED"/>
    <property type="match status" value="1"/>
</dbReference>
<evidence type="ECO:0000313" key="9">
    <source>
        <dbReference type="Proteomes" id="UP001160148"/>
    </source>
</evidence>
<dbReference type="AlphaFoldDB" id="A0AAV0W8C3"/>
<protein>
    <recommendedName>
        <fullName evidence="7">Ubiquitin-like protease family profile domain-containing protein</fullName>
    </recommendedName>
</protein>
<feature type="compositionally biased region" description="Basic residues" evidence="6">
    <location>
        <begin position="1031"/>
        <end position="1047"/>
    </location>
</feature>
<evidence type="ECO:0000256" key="4">
    <source>
        <dbReference type="ARBA" id="ARBA00022786"/>
    </source>
</evidence>
<feature type="compositionally biased region" description="Low complexity" evidence="6">
    <location>
        <begin position="843"/>
        <end position="856"/>
    </location>
</feature>
<evidence type="ECO:0000259" key="7">
    <source>
        <dbReference type="PROSITE" id="PS50600"/>
    </source>
</evidence>
<name>A0AAV0W8C3_9HEMI</name>
<dbReference type="GO" id="GO:0016926">
    <property type="term" value="P:protein desumoylation"/>
    <property type="evidence" value="ECO:0007669"/>
    <property type="project" value="TreeGrafter"/>
</dbReference>
<dbReference type="PROSITE" id="PS50600">
    <property type="entry name" value="ULP_PROTEASE"/>
    <property type="match status" value="1"/>
</dbReference>
<dbReference type="GO" id="GO:0005634">
    <property type="term" value="C:nucleus"/>
    <property type="evidence" value="ECO:0007669"/>
    <property type="project" value="TreeGrafter"/>
</dbReference>
<dbReference type="SUPFAM" id="SSF54001">
    <property type="entry name" value="Cysteine proteinases"/>
    <property type="match status" value="1"/>
</dbReference>
<feature type="domain" description="Ubiquitin-like protease family profile" evidence="7">
    <location>
        <begin position="459"/>
        <end position="722"/>
    </location>
</feature>
<feature type="region of interest" description="Disordered" evidence="6">
    <location>
        <begin position="1012"/>
        <end position="1047"/>
    </location>
</feature>
<dbReference type="InterPro" id="IPR038765">
    <property type="entry name" value="Papain-like_cys_pep_sf"/>
</dbReference>
<dbReference type="GO" id="GO:0005737">
    <property type="term" value="C:cytoplasm"/>
    <property type="evidence" value="ECO:0007669"/>
    <property type="project" value="TreeGrafter"/>
</dbReference>